<name>A0AAE0FCM7_9CHLO</name>
<protein>
    <submittedName>
        <fullName evidence="2">Uncharacterized protein</fullName>
    </submittedName>
</protein>
<accession>A0AAE0FCM7</accession>
<organism evidence="2 3">
    <name type="scientific">Cymbomonas tetramitiformis</name>
    <dbReference type="NCBI Taxonomy" id="36881"/>
    <lineage>
        <taxon>Eukaryota</taxon>
        <taxon>Viridiplantae</taxon>
        <taxon>Chlorophyta</taxon>
        <taxon>Pyramimonadophyceae</taxon>
        <taxon>Pyramimonadales</taxon>
        <taxon>Pyramimonadaceae</taxon>
        <taxon>Cymbomonas</taxon>
    </lineage>
</organism>
<comment type="caution">
    <text evidence="2">The sequence shown here is derived from an EMBL/GenBank/DDBJ whole genome shotgun (WGS) entry which is preliminary data.</text>
</comment>
<evidence type="ECO:0000313" key="2">
    <source>
        <dbReference type="EMBL" id="KAK3257205.1"/>
    </source>
</evidence>
<evidence type="ECO:0000313" key="3">
    <source>
        <dbReference type="Proteomes" id="UP001190700"/>
    </source>
</evidence>
<dbReference type="Proteomes" id="UP001190700">
    <property type="component" value="Unassembled WGS sequence"/>
</dbReference>
<proteinExistence type="predicted"/>
<feature type="region of interest" description="Disordered" evidence="1">
    <location>
        <begin position="48"/>
        <end position="84"/>
    </location>
</feature>
<gene>
    <name evidence="2" type="ORF">CYMTET_33701</name>
</gene>
<reference evidence="2 3" key="1">
    <citation type="journal article" date="2015" name="Genome Biol. Evol.">
        <title>Comparative Genomics of a Bacterivorous Green Alga Reveals Evolutionary Causalities and Consequences of Phago-Mixotrophic Mode of Nutrition.</title>
        <authorList>
            <person name="Burns J.A."/>
            <person name="Paasch A."/>
            <person name="Narechania A."/>
            <person name="Kim E."/>
        </authorList>
    </citation>
    <scope>NUCLEOTIDE SEQUENCE [LARGE SCALE GENOMIC DNA]</scope>
    <source>
        <strain evidence="2 3">PLY_AMNH</strain>
    </source>
</reference>
<evidence type="ECO:0000256" key="1">
    <source>
        <dbReference type="SAM" id="MobiDB-lite"/>
    </source>
</evidence>
<feature type="compositionally biased region" description="Basic and acidic residues" evidence="1">
    <location>
        <begin position="48"/>
        <end position="75"/>
    </location>
</feature>
<dbReference type="EMBL" id="LGRX02020857">
    <property type="protein sequence ID" value="KAK3257205.1"/>
    <property type="molecule type" value="Genomic_DNA"/>
</dbReference>
<dbReference type="AlphaFoldDB" id="A0AAE0FCM7"/>
<sequence length="84" mass="10365">MKKLITHYEELLKKHKNLQSRFTCYADEHQVERSRLEREVAELRKQAEETCEENKKLEKHLENHRGQKRPRENHVSDQSGRRRW</sequence>
<keyword evidence="3" id="KW-1185">Reference proteome</keyword>